<accession>A0A931MKC6</accession>
<comment type="caution">
    <text evidence="1">The sequence shown here is derived from an EMBL/GenBank/DDBJ whole genome shotgun (WGS) entry which is preliminary data.</text>
</comment>
<dbReference type="Gene3D" id="1.25.40.20">
    <property type="entry name" value="Ankyrin repeat-containing domain"/>
    <property type="match status" value="1"/>
</dbReference>
<evidence type="ECO:0000313" key="1">
    <source>
        <dbReference type="EMBL" id="MBH0112345.1"/>
    </source>
</evidence>
<keyword evidence="2" id="KW-1185">Reference proteome</keyword>
<protein>
    <submittedName>
        <fullName evidence="1">Ankyrin repeat domain-containing protein</fullName>
    </submittedName>
</protein>
<dbReference type="SUPFAM" id="SSF48403">
    <property type="entry name" value="Ankyrin repeat"/>
    <property type="match status" value="1"/>
</dbReference>
<sequence length="404" mass="43805">MALLPVKFPRSYSSDLRAGLAACALVAALSACSSDAPKGSAAEGFETAGCADRRARPELVLEMRRNDAQLRRVLGTKRAPDPGVAASAAAARGDFRLAAVTSPEGISTELYDAQCRVLGGLAPWTIRALAWAPDLAAAEGRGEDDPVTAFGRRYNAALMADPRYPYGDVCRPVAEAGPVPEIVPGEAIGQPYGFAELRPRHGRETLAVAARHGAVADIEGLLRVSREGIDQPDMFGLTPLAWAIAYHRWPAAEALLDAGATPTGSQCQTVIDRGSPLQVARLMRWTGMIARLRPLVSEEEFASLRQNPRYDDKSLVDFNRAFSEIRQRYDPILRRRRFSRHEMLFQIDEKGNSLSCNLEPASNSPAFDKELCEVAIKVVRWTPARDAFGVTVPADSKLVIGIGK</sequence>
<dbReference type="Proteomes" id="UP000617634">
    <property type="component" value="Unassembled WGS sequence"/>
</dbReference>
<dbReference type="InterPro" id="IPR036770">
    <property type="entry name" value="Ankyrin_rpt-contain_sf"/>
</dbReference>
<dbReference type="AlphaFoldDB" id="A0A931MKC6"/>
<dbReference type="RefSeq" id="WP_197161528.1">
    <property type="nucleotide sequence ID" value="NZ_JADZGI010000001.1"/>
</dbReference>
<gene>
    <name evidence="1" type="ORF">I5E68_05175</name>
</gene>
<evidence type="ECO:0000313" key="2">
    <source>
        <dbReference type="Proteomes" id="UP000617634"/>
    </source>
</evidence>
<dbReference type="EMBL" id="JADZGI010000001">
    <property type="protein sequence ID" value="MBH0112345.1"/>
    <property type="molecule type" value="Genomic_DNA"/>
</dbReference>
<proteinExistence type="predicted"/>
<dbReference type="PROSITE" id="PS51257">
    <property type="entry name" value="PROKAR_LIPOPROTEIN"/>
    <property type="match status" value="1"/>
</dbReference>
<name>A0A931MKC6_9SPHN</name>
<reference evidence="1" key="1">
    <citation type="submission" date="2020-11" db="EMBL/GenBank/DDBJ databases">
        <title>Novosphingobium aureum sp. nov., a marine bacterium isolated from sediment of a salt flat.</title>
        <authorList>
            <person name="Yoo Y."/>
            <person name="Kim J.-J."/>
        </authorList>
    </citation>
    <scope>NUCLEOTIDE SEQUENCE</scope>
    <source>
        <strain evidence="1">YJ-S2-02</strain>
    </source>
</reference>
<organism evidence="1 2">
    <name type="scientific">Novosphingobium aureum</name>
    <dbReference type="NCBI Taxonomy" id="2792964"/>
    <lineage>
        <taxon>Bacteria</taxon>
        <taxon>Pseudomonadati</taxon>
        <taxon>Pseudomonadota</taxon>
        <taxon>Alphaproteobacteria</taxon>
        <taxon>Sphingomonadales</taxon>
        <taxon>Sphingomonadaceae</taxon>
        <taxon>Novosphingobium</taxon>
    </lineage>
</organism>